<organism evidence="6 7">
    <name type="scientific">Streptomyces gulbargensis</name>
    <dbReference type="NCBI Taxonomy" id="364901"/>
    <lineage>
        <taxon>Bacteria</taxon>
        <taxon>Bacillati</taxon>
        <taxon>Actinomycetota</taxon>
        <taxon>Actinomycetes</taxon>
        <taxon>Kitasatosporales</taxon>
        <taxon>Streptomycetaceae</taxon>
        <taxon>Streptomyces</taxon>
    </lineage>
</organism>
<dbReference type="SUPFAM" id="SSF55486">
    <property type="entry name" value="Metalloproteases ('zincins'), catalytic domain"/>
    <property type="match status" value="1"/>
</dbReference>
<keyword evidence="4" id="KW-0862">Zinc</keyword>
<keyword evidence="7" id="KW-1185">Reference proteome</keyword>
<evidence type="ECO:0000256" key="3">
    <source>
        <dbReference type="ARBA" id="ARBA00022801"/>
    </source>
</evidence>
<protein>
    <recommendedName>
        <fullName evidence="5">Peptidase M10 metallopeptidase domain-containing protein</fullName>
    </recommendedName>
</protein>
<gene>
    <name evidence="6" type="ORF">GCM10022244_29510</name>
</gene>
<sequence length="146" mass="16682">MDGHELAWDDASKFDDARNHAVRVWSAGTLKQVKIKPDGATSYADLEWRDANTTTGNWHLVYGKWDPNTGTDYLWMNRAYLDDRKALGTSDHRRRVAAHELGHALGFCHKAFEYPSLMWEDYDNIATRKINGPTSNDVTAYHALWG</sequence>
<evidence type="ECO:0000256" key="1">
    <source>
        <dbReference type="ARBA" id="ARBA00022670"/>
    </source>
</evidence>
<evidence type="ECO:0000259" key="5">
    <source>
        <dbReference type="Pfam" id="PF00413"/>
    </source>
</evidence>
<keyword evidence="1" id="KW-0645">Protease</keyword>
<dbReference type="Gene3D" id="3.40.390.10">
    <property type="entry name" value="Collagenase (Catalytic Domain)"/>
    <property type="match status" value="1"/>
</dbReference>
<accession>A0ABP7MAV0</accession>
<keyword evidence="2" id="KW-0479">Metal-binding</keyword>
<name>A0ABP7MAV0_9ACTN</name>
<evidence type="ECO:0000313" key="6">
    <source>
        <dbReference type="EMBL" id="GAA3918366.1"/>
    </source>
</evidence>
<reference evidence="7" key="1">
    <citation type="journal article" date="2019" name="Int. J. Syst. Evol. Microbiol.">
        <title>The Global Catalogue of Microorganisms (GCM) 10K type strain sequencing project: providing services to taxonomists for standard genome sequencing and annotation.</title>
        <authorList>
            <consortium name="The Broad Institute Genomics Platform"/>
            <consortium name="The Broad Institute Genome Sequencing Center for Infectious Disease"/>
            <person name="Wu L."/>
            <person name="Ma J."/>
        </authorList>
    </citation>
    <scope>NUCLEOTIDE SEQUENCE [LARGE SCALE GENOMIC DNA]</scope>
    <source>
        <strain evidence="7">JCM 16956</strain>
    </source>
</reference>
<dbReference type="EMBL" id="BAABAJ010000008">
    <property type="protein sequence ID" value="GAA3918366.1"/>
    <property type="molecule type" value="Genomic_DNA"/>
</dbReference>
<evidence type="ECO:0000256" key="4">
    <source>
        <dbReference type="ARBA" id="ARBA00022833"/>
    </source>
</evidence>
<dbReference type="RefSeq" id="WP_345282648.1">
    <property type="nucleotide sequence ID" value="NZ_BAABAJ010000008.1"/>
</dbReference>
<dbReference type="Pfam" id="PF00413">
    <property type="entry name" value="Peptidase_M10"/>
    <property type="match status" value="1"/>
</dbReference>
<dbReference type="Proteomes" id="UP001501000">
    <property type="component" value="Unassembled WGS sequence"/>
</dbReference>
<proteinExistence type="predicted"/>
<dbReference type="InterPro" id="IPR024079">
    <property type="entry name" value="MetalloPept_cat_dom_sf"/>
</dbReference>
<evidence type="ECO:0000313" key="7">
    <source>
        <dbReference type="Proteomes" id="UP001501000"/>
    </source>
</evidence>
<keyword evidence="3" id="KW-0378">Hydrolase</keyword>
<dbReference type="InterPro" id="IPR001818">
    <property type="entry name" value="Pept_M10_metallopeptidase"/>
</dbReference>
<evidence type="ECO:0000256" key="2">
    <source>
        <dbReference type="ARBA" id="ARBA00022723"/>
    </source>
</evidence>
<comment type="caution">
    <text evidence="6">The sequence shown here is derived from an EMBL/GenBank/DDBJ whole genome shotgun (WGS) entry which is preliminary data.</text>
</comment>
<feature type="domain" description="Peptidase M10 metallopeptidase" evidence="5">
    <location>
        <begin position="54"/>
        <end position="146"/>
    </location>
</feature>